<proteinExistence type="predicted"/>
<reference evidence="1 2" key="1">
    <citation type="journal article" date="2014" name="Nat. Genet.">
        <title>Genome sequence of the hot pepper provides insights into the evolution of pungency in Capsicum species.</title>
        <authorList>
            <person name="Kim S."/>
            <person name="Park M."/>
            <person name="Yeom S.I."/>
            <person name="Kim Y.M."/>
            <person name="Lee J.M."/>
            <person name="Lee H.A."/>
            <person name="Seo E."/>
            <person name="Choi J."/>
            <person name="Cheong K."/>
            <person name="Kim K.T."/>
            <person name="Jung K."/>
            <person name="Lee G.W."/>
            <person name="Oh S.K."/>
            <person name="Bae C."/>
            <person name="Kim S.B."/>
            <person name="Lee H.Y."/>
            <person name="Kim S.Y."/>
            <person name="Kim M.S."/>
            <person name="Kang B.C."/>
            <person name="Jo Y.D."/>
            <person name="Yang H.B."/>
            <person name="Jeong H.J."/>
            <person name="Kang W.H."/>
            <person name="Kwon J.K."/>
            <person name="Shin C."/>
            <person name="Lim J.Y."/>
            <person name="Park J.H."/>
            <person name="Huh J.H."/>
            <person name="Kim J.S."/>
            <person name="Kim B.D."/>
            <person name="Cohen O."/>
            <person name="Paran I."/>
            <person name="Suh M.C."/>
            <person name="Lee S.B."/>
            <person name="Kim Y.K."/>
            <person name="Shin Y."/>
            <person name="Noh S.J."/>
            <person name="Park J."/>
            <person name="Seo Y.S."/>
            <person name="Kwon S.Y."/>
            <person name="Kim H.A."/>
            <person name="Park J.M."/>
            <person name="Kim H.J."/>
            <person name="Choi S.B."/>
            <person name="Bosland P.W."/>
            <person name="Reeves G."/>
            <person name="Jo S.H."/>
            <person name="Lee B.W."/>
            <person name="Cho H.T."/>
            <person name="Choi H.S."/>
            <person name="Lee M.S."/>
            <person name="Yu Y."/>
            <person name="Do Choi Y."/>
            <person name="Park B.S."/>
            <person name="van Deynze A."/>
            <person name="Ashrafi H."/>
            <person name="Hill T."/>
            <person name="Kim W.T."/>
            <person name="Pai H.S."/>
            <person name="Ahn H.K."/>
            <person name="Yeam I."/>
            <person name="Giovannoni J.J."/>
            <person name="Rose J.K."/>
            <person name="Sorensen I."/>
            <person name="Lee S.J."/>
            <person name="Kim R.W."/>
            <person name="Choi I.Y."/>
            <person name="Choi B.S."/>
            <person name="Lim J.S."/>
            <person name="Lee Y.H."/>
            <person name="Choi D."/>
        </authorList>
    </citation>
    <scope>NUCLEOTIDE SEQUENCE [LARGE SCALE GENOMIC DNA]</scope>
    <source>
        <strain evidence="2">cv. CM334</strain>
    </source>
</reference>
<evidence type="ECO:0000313" key="1">
    <source>
        <dbReference type="EMBL" id="PHT78787.1"/>
    </source>
</evidence>
<dbReference type="Gramene" id="PHT78787">
    <property type="protein sequence ID" value="PHT78787"/>
    <property type="gene ID" value="T459_16839"/>
</dbReference>
<evidence type="ECO:0000313" key="2">
    <source>
        <dbReference type="Proteomes" id="UP000222542"/>
    </source>
</evidence>
<dbReference type="EMBL" id="AYRZ02000006">
    <property type="protein sequence ID" value="PHT78787.1"/>
    <property type="molecule type" value="Genomic_DNA"/>
</dbReference>
<name>A0A2G2Z9V2_CAPAN</name>
<dbReference type="AlphaFoldDB" id="A0A2G2Z9V2"/>
<sequence length="124" mass="13699">MPLASTDSNVIIGKLVLFSKTLPSKYEDWEASTKALLDREYLINGGTIESVYRTSFEGGVSIAVKKHIETCVEQKNALSDTTVDIGTFKISLANLESTGYCDSLFLHQSNMLIRYLRSSGGNQR</sequence>
<organism evidence="1 2">
    <name type="scientific">Capsicum annuum</name>
    <name type="common">Capsicum pepper</name>
    <dbReference type="NCBI Taxonomy" id="4072"/>
    <lineage>
        <taxon>Eukaryota</taxon>
        <taxon>Viridiplantae</taxon>
        <taxon>Streptophyta</taxon>
        <taxon>Embryophyta</taxon>
        <taxon>Tracheophyta</taxon>
        <taxon>Spermatophyta</taxon>
        <taxon>Magnoliopsida</taxon>
        <taxon>eudicotyledons</taxon>
        <taxon>Gunneridae</taxon>
        <taxon>Pentapetalae</taxon>
        <taxon>asterids</taxon>
        <taxon>lamiids</taxon>
        <taxon>Solanales</taxon>
        <taxon>Solanaceae</taxon>
        <taxon>Solanoideae</taxon>
        <taxon>Capsiceae</taxon>
        <taxon>Capsicum</taxon>
    </lineage>
</organism>
<keyword evidence="2" id="KW-1185">Reference proteome</keyword>
<accession>A0A2G2Z9V2</accession>
<protein>
    <submittedName>
        <fullName evidence="1">Uncharacterized protein</fullName>
    </submittedName>
</protein>
<reference evidence="1 2" key="2">
    <citation type="journal article" date="2017" name="Genome Biol.">
        <title>New reference genome sequences of hot pepper reveal the massive evolution of plant disease-resistance genes by retroduplication.</title>
        <authorList>
            <person name="Kim S."/>
            <person name="Park J."/>
            <person name="Yeom S.I."/>
            <person name="Kim Y.M."/>
            <person name="Seo E."/>
            <person name="Kim K.T."/>
            <person name="Kim M.S."/>
            <person name="Lee J.M."/>
            <person name="Cheong K."/>
            <person name="Shin H.S."/>
            <person name="Kim S.B."/>
            <person name="Han K."/>
            <person name="Lee J."/>
            <person name="Park M."/>
            <person name="Lee H.A."/>
            <person name="Lee H.Y."/>
            <person name="Lee Y."/>
            <person name="Oh S."/>
            <person name="Lee J.H."/>
            <person name="Choi E."/>
            <person name="Choi E."/>
            <person name="Lee S.E."/>
            <person name="Jeon J."/>
            <person name="Kim H."/>
            <person name="Choi G."/>
            <person name="Song H."/>
            <person name="Lee J."/>
            <person name="Lee S.C."/>
            <person name="Kwon J.K."/>
            <person name="Lee H.Y."/>
            <person name="Koo N."/>
            <person name="Hong Y."/>
            <person name="Kim R.W."/>
            <person name="Kang W.H."/>
            <person name="Huh J.H."/>
            <person name="Kang B.C."/>
            <person name="Yang T.J."/>
            <person name="Lee Y.H."/>
            <person name="Bennetzen J.L."/>
            <person name="Choi D."/>
        </authorList>
    </citation>
    <scope>NUCLEOTIDE SEQUENCE [LARGE SCALE GENOMIC DNA]</scope>
    <source>
        <strain evidence="2">cv. CM334</strain>
    </source>
</reference>
<dbReference type="Proteomes" id="UP000222542">
    <property type="component" value="Unassembled WGS sequence"/>
</dbReference>
<gene>
    <name evidence="1" type="ORF">T459_16839</name>
</gene>
<dbReference type="STRING" id="4072.A0A2G2Z9V2"/>
<comment type="caution">
    <text evidence="1">The sequence shown here is derived from an EMBL/GenBank/DDBJ whole genome shotgun (WGS) entry which is preliminary data.</text>
</comment>